<dbReference type="Gene3D" id="1.10.287.950">
    <property type="entry name" value="Methyl-accepting chemotaxis protein"/>
    <property type="match status" value="1"/>
</dbReference>
<dbReference type="PANTHER" id="PTHR32089">
    <property type="entry name" value="METHYL-ACCEPTING CHEMOTAXIS PROTEIN MCPB"/>
    <property type="match status" value="1"/>
</dbReference>
<evidence type="ECO:0000313" key="6">
    <source>
        <dbReference type="Proteomes" id="UP001528673"/>
    </source>
</evidence>
<feature type="domain" description="Methyl-accepting transducer" evidence="4">
    <location>
        <begin position="85"/>
        <end position="313"/>
    </location>
</feature>
<dbReference type="SUPFAM" id="SSF58104">
    <property type="entry name" value="Methyl-accepting chemotaxis protein (MCP) signaling domain"/>
    <property type="match status" value="1"/>
</dbReference>
<dbReference type="PRINTS" id="PR00260">
    <property type="entry name" value="CHEMTRNSDUCR"/>
</dbReference>
<dbReference type="PANTHER" id="PTHR32089:SF112">
    <property type="entry name" value="LYSOZYME-LIKE PROTEIN-RELATED"/>
    <property type="match status" value="1"/>
</dbReference>
<evidence type="ECO:0000256" key="1">
    <source>
        <dbReference type="ARBA" id="ARBA00023224"/>
    </source>
</evidence>
<evidence type="ECO:0000259" key="4">
    <source>
        <dbReference type="PROSITE" id="PS50111"/>
    </source>
</evidence>
<keyword evidence="1 3" id="KW-0807">Transducer</keyword>
<evidence type="ECO:0000256" key="3">
    <source>
        <dbReference type="PROSITE-ProRule" id="PRU00284"/>
    </source>
</evidence>
<accession>A0ABT5N0J8</accession>
<sequence length="421" mass="46226">MDTDPINDSASSRLSLRAWLQLWWRGWRAHERVLLTMAVTLAVMTQWLAPEMVLGLMLGLVAGSGLQLWLGRAGARHAPATNEVIAQDINTSQQAFAVLRQQVSATIQTSETAVFSMMERMTRVHGNTMQLRDRIGEAVGRSQALSEDSLAQAARHSQALEHLADHQREFETLRQGSLDRVRAVAAQVRELTPLAQLITDISRQTNLISVNASIEAARAGEAGAGFKVVATEVRRLSAQTSEAALKISHGIAMAAEGVDAELQRLEEGLVETSAVQMHEIAEHMRLLSNTLGEVVPYLAGLSNHMEVSMQQVTADIVETLGDMQFQDINRQLLEQINSALASLSKHFSQLYQLIDGRAPPPPQLLEDLLRRWTSDYVMHSQRVAHAHGTGTETLGLSSQASEHEPRGLELATANGPRIELF</sequence>
<dbReference type="InterPro" id="IPR004089">
    <property type="entry name" value="MCPsignal_dom"/>
</dbReference>
<comment type="similarity">
    <text evidence="2">Belongs to the methyl-accepting chemotaxis (MCP) protein family.</text>
</comment>
<keyword evidence="6" id="KW-1185">Reference proteome</keyword>
<comment type="caution">
    <text evidence="5">The sequence shown here is derived from an EMBL/GenBank/DDBJ whole genome shotgun (WGS) entry which is preliminary data.</text>
</comment>
<dbReference type="InterPro" id="IPR004090">
    <property type="entry name" value="Chemotax_Me-accpt_rcpt"/>
</dbReference>
<dbReference type="RefSeq" id="WP_273952300.1">
    <property type="nucleotide sequence ID" value="NZ_JAQSIP010000006.1"/>
</dbReference>
<evidence type="ECO:0000256" key="2">
    <source>
        <dbReference type="ARBA" id="ARBA00029447"/>
    </source>
</evidence>
<name>A0ABT5N0J8_9BURK</name>
<dbReference type="EMBL" id="JAQSIP010000006">
    <property type="protein sequence ID" value="MDD0839785.1"/>
    <property type="molecule type" value="Genomic_DNA"/>
</dbReference>
<gene>
    <name evidence="5" type="ORF">PSQ40_14470</name>
</gene>
<proteinExistence type="inferred from homology"/>
<dbReference type="Proteomes" id="UP001528673">
    <property type="component" value="Unassembled WGS sequence"/>
</dbReference>
<protein>
    <submittedName>
        <fullName evidence="5">Methyl-accepting chemotaxis protein</fullName>
    </submittedName>
</protein>
<organism evidence="5 6">
    <name type="scientific">Curvibacter cyanobacteriorum</name>
    <dbReference type="NCBI Taxonomy" id="3026422"/>
    <lineage>
        <taxon>Bacteria</taxon>
        <taxon>Pseudomonadati</taxon>
        <taxon>Pseudomonadota</taxon>
        <taxon>Betaproteobacteria</taxon>
        <taxon>Burkholderiales</taxon>
        <taxon>Comamonadaceae</taxon>
        <taxon>Curvibacter</taxon>
    </lineage>
</organism>
<dbReference type="Pfam" id="PF00015">
    <property type="entry name" value="MCPsignal"/>
    <property type="match status" value="1"/>
</dbReference>
<dbReference type="SMART" id="SM00283">
    <property type="entry name" value="MA"/>
    <property type="match status" value="1"/>
</dbReference>
<evidence type="ECO:0000313" key="5">
    <source>
        <dbReference type="EMBL" id="MDD0839785.1"/>
    </source>
</evidence>
<dbReference type="PROSITE" id="PS50111">
    <property type="entry name" value="CHEMOTAXIS_TRANSDUC_2"/>
    <property type="match status" value="1"/>
</dbReference>
<reference evidence="5 6" key="1">
    <citation type="submission" date="2023-02" db="EMBL/GenBank/DDBJ databases">
        <title>Bacterial whole genomic sequence of Curvibacter sp. HBC61.</title>
        <authorList>
            <person name="Le V."/>
            <person name="Ko S.-R."/>
            <person name="Ahn C.-Y."/>
            <person name="Oh H.-M."/>
        </authorList>
    </citation>
    <scope>NUCLEOTIDE SEQUENCE [LARGE SCALE GENOMIC DNA]</scope>
    <source>
        <strain evidence="5 6">HBC61</strain>
    </source>
</reference>